<organism evidence="3 4">
    <name type="scientific">Thalassolituus pacificus</name>
    <dbReference type="NCBI Taxonomy" id="2975440"/>
    <lineage>
        <taxon>Bacteria</taxon>
        <taxon>Pseudomonadati</taxon>
        <taxon>Pseudomonadota</taxon>
        <taxon>Gammaproteobacteria</taxon>
        <taxon>Oceanospirillales</taxon>
        <taxon>Oceanospirillaceae</taxon>
        <taxon>Thalassolituus</taxon>
    </lineage>
</organism>
<evidence type="ECO:0000256" key="1">
    <source>
        <dbReference type="ARBA" id="ARBA00008984"/>
    </source>
</evidence>
<evidence type="ECO:0000313" key="4">
    <source>
        <dbReference type="Proteomes" id="UP001147830"/>
    </source>
</evidence>
<evidence type="ECO:0000259" key="2">
    <source>
        <dbReference type="Pfam" id="PF01206"/>
    </source>
</evidence>
<proteinExistence type="inferred from homology"/>
<dbReference type="Pfam" id="PF01206">
    <property type="entry name" value="TusA"/>
    <property type="match status" value="1"/>
</dbReference>
<dbReference type="SUPFAM" id="SSF64307">
    <property type="entry name" value="SirA-like"/>
    <property type="match status" value="1"/>
</dbReference>
<dbReference type="PANTHER" id="PTHR33279:SF2">
    <property type="entry name" value="SULFUR CARRIER PROTEIN TUSA"/>
    <property type="match status" value="1"/>
</dbReference>
<name>A0A9X2WE53_9GAMM</name>
<comment type="similarity">
    <text evidence="1">Belongs to the sulfur carrier protein TusA family.</text>
</comment>
<reference evidence="3" key="1">
    <citation type="journal article" date="2022" name="Front. Microbiol.">
        <title>Genome-based taxonomic rearrangement of Oceanobacter-related bacteria including the description of Thalassolituus hydrocarbonoclasticus sp. nov. and Thalassolituus pacificus sp. nov. and emended description of the genus Thalassolituus.</title>
        <authorList>
            <person name="Dong C."/>
            <person name="Wei L."/>
            <person name="Wang J."/>
            <person name="Lai Q."/>
            <person name="Huang Z."/>
            <person name="Shao Z."/>
        </authorList>
    </citation>
    <scope>NUCLEOTIDE SEQUENCE</scope>
    <source>
        <strain evidence="3">59MF3M-4</strain>
    </source>
</reference>
<dbReference type="PANTHER" id="PTHR33279">
    <property type="entry name" value="SULFUR CARRIER PROTEIN YEDF-RELATED"/>
    <property type="match status" value="1"/>
</dbReference>
<accession>A0A9X2WE53</accession>
<dbReference type="Proteomes" id="UP001147830">
    <property type="component" value="Unassembled WGS sequence"/>
</dbReference>
<sequence>MSNSNHYHQALDASGLECPLPLLKTKLALKALAVDETLWVTATDAGSWRDIRKYIEMTNNELVDASDVDGCYQFWIKKGA</sequence>
<dbReference type="AlphaFoldDB" id="A0A9X2WE53"/>
<protein>
    <submittedName>
        <fullName evidence="3">Sulfurtransferase TusA family protein</fullName>
    </submittedName>
</protein>
<dbReference type="CDD" id="cd00291">
    <property type="entry name" value="SirA_YedF_YeeD"/>
    <property type="match status" value="1"/>
</dbReference>
<comment type="caution">
    <text evidence="3">The sequence shown here is derived from an EMBL/GenBank/DDBJ whole genome shotgun (WGS) entry which is preliminary data.</text>
</comment>
<dbReference type="EMBL" id="JAOANI010000014">
    <property type="protein sequence ID" value="MCT7358673.1"/>
    <property type="molecule type" value="Genomic_DNA"/>
</dbReference>
<dbReference type="Gene3D" id="3.30.110.40">
    <property type="entry name" value="TusA-like domain"/>
    <property type="match status" value="1"/>
</dbReference>
<reference evidence="3" key="2">
    <citation type="submission" date="2022-08" db="EMBL/GenBank/DDBJ databases">
        <authorList>
            <person name="Dong C."/>
        </authorList>
    </citation>
    <scope>NUCLEOTIDE SEQUENCE</scope>
    <source>
        <strain evidence="3">59MF3M-4</strain>
    </source>
</reference>
<dbReference type="InterPro" id="IPR036868">
    <property type="entry name" value="TusA-like_sf"/>
</dbReference>
<dbReference type="RefSeq" id="WP_260975562.1">
    <property type="nucleotide sequence ID" value="NZ_JAOANI010000014.1"/>
</dbReference>
<keyword evidence="4" id="KW-1185">Reference proteome</keyword>
<evidence type="ECO:0000313" key="3">
    <source>
        <dbReference type="EMBL" id="MCT7358673.1"/>
    </source>
</evidence>
<feature type="domain" description="UPF0033" evidence="2">
    <location>
        <begin position="11"/>
        <end position="78"/>
    </location>
</feature>
<gene>
    <name evidence="3" type="ORF">NYR02_06540</name>
</gene>
<dbReference type="InterPro" id="IPR001455">
    <property type="entry name" value="TusA-like"/>
</dbReference>